<dbReference type="RefSeq" id="WP_132002469.1">
    <property type="nucleotide sequence ID" value="NZ_SMFK01000002.1"/>
</dbReference>
<reference evidence="1 2" key="1">
    <citation type="submission" date="2019-03" db="EMBL/GenBank/DDBJ databases">
        <title>Flavobacterium AR-3-4 sp. nov. isolated from arctic soil.</title>
        <authorList>
            <person name="Chaudhary D.K."/>
        </authorList>
    </citation>
    <scope>NUCLEOTIDE SEQUENCE [LARGE SCALE GENOMIC DNA]</scope>
    <source>
        <strain evidence="1 2">AR-3-4</strain>
    </source>
</reference>
<dbReference type="EMBL" id="SMFK01000002">
    <property type="protein sequence ID" value="TDD98576.1"/>
    <property type="molecule type" value="Genomic_DNA"/>
</dbReference>
<keyword evidence="2" id="KW-1185">Reference proteome</keyword>
<sequence length="87" mass="9779">MKAITTIITIMLLFLSNDKVQAQDLTDTKSLLKSKTWVINEALKITMRVTDTEIILYIDNEFVGSVKYHLSDKNCMDASGSLCQFGC</sequence>
<comment type="caution">
    <text evidence="1">The sequence shown here is derived from an EMBL/GenBank/DDBJ whole genome shotgun (WGS) entry which is preliminary data.</text>
</comment>
<proteinExistence type="predicted"/>
<protein>
    <submittedName>
        <fullName evidence="1">Uncharacterized protein</fullName>
    </submittedName>
</protein>
<dbReference type="AlphaFoldDB" id="A0A4R5CHP2"/>
<name>A0A4R5CHP2_9FLAO</name>
<evidence type="ECO:0000313" key="1">
    <source>
        <dbReference type="EMBL" id="TDD98576.1"/>
    </source>
</evidence>
<accession>A0A4R5CHP2</accession>
<gene>
    <name evidence="1" type="ORF">E0F76_05460</name>
</gene>
<dbReference type="Proteomes" id="UP000295479">
    <property type="component" value="Unassembled WGS sequence"/>
</dbReference>
<organism evidence="1 2">
    <name type="scientific">Flavobacterium cellulosilyticum</name>
    <dbReference type="NCBI Taxonomy" id="2541731"/>
    <lineage>
        <taxon>Bacteria</taxon>
        <taxon>Pseudomonadati</taxon>
        <taxon>Bacteroidota</taxon>
        <taxon>Flavobacteriia</taxon>
        <taxon>Flavobacteriales</taxon>
        <taxon>Flavobacteriaceae</taxon>
        <taxon>Flavobacterium</taxon>
    </lineage>
</organism>
<evidence type="ECO:0000313" key="2">
    <source>
        <dbReference type="Proteomes" id="UP000295479"/>
    </source>
</evidence>